<keyword evidence="3" id="KW-1185">Reference proteome</keyword>
<dbReference type="RefSeq" id="XP_001435638.1">
    <property type="nucleotide sequence ID" value="XM_001435601.1"/>
</dbReference>
<protein>
    <submittedName>
        <fullName evidence="2">Uncharacterized protein</fullName>
    </submittedName>
</protein>
<sequence length="365" mass="42379">MQGLFVAAVFLIQFRHNKFQMLVILWILSKLKNQQFQVYDHPENTFQFTDVREKTVISQFLNDQKIKMNLIKQKIEQLLAELAIWQSELVQQQTNLINVIKKDEFKSLFQQLTNQDKGITNEVIQELQNKFYHYFQSIQSINQTSAQKDLESLDQILENMNKKIIKSQKFEELFNYINKAEIDYLRIANPFNHLIMSTISKNVKRQIIKKQPIYRSRENGLTFDAIKAAIISKENLLWFFKSSNNGCTEFGAFTPYIWNDSQYSGATAANPSFIFSKTLSQIYPIKQAMGACTHYFSLTQYLIFGGTGNSDQDILIRPDFKSGYSRLGVSYQAPQGLDTSKNSPHLFGALEPNVIECEIYQIIFE</sequence>
<evidence type="ECO:0000256" key="1">
    <source>
        <dbReference type="SAM" id="Coils"/>
    </source>
</evidence>
<proteinExistence type="predicted"/>
<dbReference type="AlphaFoldDB" id="A0CBS4"/>
<dbReference type="Proteomes" id="UP000000600">
    <property type="component" value="Unassembled WGS sequence"/>
</dbReference>
<evidence type="ECO:0000313" key="3">
    <source>
        <dbReference type="Proteomes" id="UP000000600"/>
    </source>
</evidence>
<evidence type="ECO:0000313" key="2">
    <source>
        <dbReference type="EMBL" id="CAK68241.1"/>
    </source>
</evidence>
<organism evidence="2 3">
    <name type="scientific">Paramecium tetraurelia</name>
    <dbReference type="NCBI Taxonomy" id="5888"/>
    <lineage>
        <taxon>Eukaryota</taxon>
        <taxon>Sar</taxon>
        <taxon>Alveolata</taxon>
        <taxon>Ciliophora</taxon>
        <taxon>Intramacronucleata</taxon>
        <taxon>Oligohymenophorea</taxon>
        <taxon>Peniculida</taxon>
        <taxon>Parameciidae</taxon>
        <taxon>Paramecium</taxon>
    </lineage>
</organism>
<dbReference type="GeneID" id="5021423"/>
<accession>A0CBS4</accession>
<reference evidence="2 3" key="1">
    <citation type="journal article" date="2006" name="Nature">
        <title>Global trends of whole-genome duplications revealed by the ciliate Paramecium tetraurelia.</title>
        <authorList>
            <consortium name="Genoscope"/>
            <person name="Aury J.-M."/>
            <person name="Jaillon O."/>
            <person name="Duret L."/>
            <person name="Noel B."/>
            <person name="Jubin C."/>
            <person name="Porcel B.M."/>
            <person name="Segurens B."/>
            <person name="Daubin V."/>
            <person name="Anthouard V."/>
            <person name="Aiach N."/>
            <person name="Arnaiz O."/>
            <person name="Billaut A."/>
            <person name="Beisson J."/>
            <person name="Blanc I."/>
            <person name="Bouhouche K."/>
            <person name="Camara F."/>
            <person name="Duharcourt S."/>
            <person name="Guigo R."/>
            <person name="Gogendeau D."/>
            <person name="Katinka M."/>
            <person name="Keller A.-M."/>
            <person name="Kissmehl R."/>
            <person name="Klotz C."/>
            <person name="Koll F."/>
            <person name="Le Moue A."/>
            <person name="Lepere C."/>
            <person name="Malinsky S."/>
            <person name="Nowacki M."/>
            <person name="Nowak J.K."/>
            <person name="Plattner H."/>
            <person name="Poulain J."/>
            <person name="Ruiz F."/>
            <person name="Serrano V."/>
            <person name="Zagulski M."/>
            <person name="Dessen P."/>
            <person name="Betermier M."/>
            <person name="Weissenbach J."/>
            <person name="Scarpelli C."/>
            <person name="Schachter V."/>
            <person name="Sperling L."/>
            <person name="Meyer E."/>
            <person name="Cohen J."/>
            <person name="Wincker P."/>
        </authorList>
    </citation>
    <scope>NUCLEOTIDE SEQUENCE [LARGE SCALE GENOMIC DNA]</scope>
    <source>
        <strain evidence="2 3">Stock d4-2</strain>
    </source>
</reference>
<feature type="coiled-coil region" evidence="1">
    <location>
        <begin position="61"/>
        <end position="95"/>
    </location>
</feature>
<keyword evidence="1" id="KW-0175">Coiled coil</keyword>
<dbReference type="HOGENOM" id="CLU_932080_0_0_1"/>
<dbReference type="KEGG" id="ptm:GSPATT00037024001"/>
<gene>
    <name evidence="2" type="ORF">GSPATT00037024001</name>
</gene>
<name>A0CBS4_PARTE</name>
<dbReference type="InParanoid" id="A0CBS4"/>
<dbReference type="EMBL" id="CT868058">
    <property type="protein sequence ID" value="CAK68241.1"/>
    <property type="molecule type" value="Genomic_DNA"/>
</dbReference>
<dbReference type="OrthoDB" id="300794at2759"/>